<evidence type="ECO:0000256" key="2">
    <source>
        <dbReference type="ARBA" id="ARBA00022614"/>
    </source>
</evidence>
<feature type="compositionally biased region" description="Polar residues" evidence="8">
    <location>
        <begin position="234"/>
        <end position="247"/>
    </location>
</feature>
<evidence type="ECO:0000313" key="13">
    <source>
        <dbReference type="Proteomes" id="UP000797356"/>
    </source>
</evidence>
<dbReference type="GO" id="GO:0004672">
    <property type="term" value="F:protein kinase activity"/>
    <property type="evidence" value="ECO:0007669"/>
    <property type="project" value="InterPro"/>
</dbReference>
<evidence type="ECO:0000256" key="1">
    <source>
        <dbReference type="ARBA" id="ARBA00004167"/>
    </source>
</evidence>
<keyword evidence="12" id="KW-0418">Kinase</keyword>
<dbReference type="Pfam" id="PF00069">
    <property type="entry name" value="Pkinase"/>
    <property type="match status" value="1"/>
</dbReference>
<dbReference type="EMBL" id="CM017881">
    <property type="protein sequence ID" value="KAG1362845.1"/>
    <property type="molecule type" value="Genomic_DNA"/>
</dbReference>
<evidence type="ECO:0000256" key="5">
    <source>
        <dbReference type="ARBA" id="ARBA00022737"/>
    </source>
</evidence>
<dbReference type="SUPFAM" id="SSF56112">
    <property type="entry name" value="Protein kinase-like (PK-like)"/>
    <property type="match status" value="1"/>
</dbReference>
<dbReference type="InterPro" id="IPR032675">
    <property type="entry name" value="LRR_dom_sf"/>
</dbReference>
<dbReference type="InterPro" id="IPR046959">
    <property type="entry name" value="PRK1-6/SRF4-like"/>
</dbReference>
<feature type="transmembrane region" description="Helical" evidence="9">
    <location>
        <begin position="253"/>
        <end position="276"/>
    </location>
</feature>
<keyword evidence="5" id="KW-0677">Repeat</keyword>
<evidence type="ECO:0000256" key="9">
    <source>
        <dbReference type="SAM" id="Phobius"/>
    </source>
</evidence>
<evidence type="ECO:0000313" key="12">
    <source>
        <dbReference type="EMBL" id="KAG1362845.1"/>
    </source>
</evidence>
<keyword evidence="7 9" id="KW-0472">Membrane</keyword>
<comment type="subcellular location">
    <subcellularLocation>
        <location evidence="1">Membrane</location>
        <topology evidence="1">Single-pass membrane protein</topology>
    </subcellularLocation>
</comment>
<name>A0A8K0N892_COCNU</name>
<reference evidence="12" key="1">
    <citation type="journal article" date="2017" name="Gigascience">
        <title>The genome draft of coconut (Cocos nucifera).</title>
        <authorList>
            <person name="Xiao Y."/>
            <person name="Xu P."/>
            <person name="Fan H."/>
            <person name="Baudouin L."/>
            <person name="Xia W."/>
            <person name="Bocs S."/>
            <person name="Xu J."/>
            <person name="Li Q."/>
            <person name="Guo A."/>
            <person name="Zhou L."/>
            <person name="Li J."/>
            <person name="Wu Y."/>
            <person name="Ma Z."/>
            <person name="Armero A."/>
            <person name="Issali A.E."/>
            <person name="Liu N."/>
            <person name="Peng M."/>
            <person name="Yang Y."/>
        </authorList>
    </citation>
    <scope>NUCLEOTIDE SEQUENCE</scope>
    <source>
        <tissue evidence="12">Spear leaf of Hainan Tall coconut</tissue>
    </source>
</reference>
<evidence type="ECO:0000259" key="11">
    <source>
        <dbReference type="PROSITE" id="PS50011"/>
    </source>
</evidence>
<dbReference type="FunFam" id="3.80.10.10:FF:000129">
    <property type="entry name" value="Leucine-rich repeat receptor-like kinase"/>
    <property type="match status" value="1"/>
</dbReference>
<comment type="caution">
    <text evidence="12">The sequence shown here is derived from an EMBL/GenBank/DDBJ whole genome shotgun (WGS) entry which is preliminary data.</text>
</comment>
<dbReference type="PROSITE" id="PS50011">
    <property type="entry name" value="PROTEIN_KINASE_DOM"/>
    <property type="match status" value="1"/>
</dbReference>
<evidence type="ECO:0000256" key="3">
    <source>
        <dbReference type="ARBA" id="ARBA00022692"/>
    </source>
</evidence>
<dbReference type="PANTHER" id="PTHR48007">
    <property type="entry name" value="LEUCINE-RICH REPEAT RECEPTOR-LIKE PROTEIN KINASE PXC1"/>
    <property type="match status" value="1"/>
</dbReference>
<dbReference type="Gene3D" id="3.30.200.20">
    <property type="entry name" value="Phosphorylase Kinase, domain 1"/>
    <property type="match status" value="1"/>
</dbReference>
<dbReference type="Gene3D" id="1.10.510.10">
    <property type="entry name" value="Transferase(Phosphotransferase) domain 1"/>
    <property type="match status" value="1"/>
</dbReference>
<dbReference type="OrthoDB" id="772719at2759"/>
<dbReference type="PANTHER" id="PTHR48007:SF40">
    <property type="entry name" value="SERINE-THREONINE_TYROSINE-PROTEIN KINASE CATALYTIC DOMAIN-CONTAINING PROTEIN"/>
    <property type="match status" value="1"/>
</dbReference>
<feature type="domain" description="Protein kinase" evidence="11">
    <location>
        <begin position="334"/>
        <end position="607"/>
    </location>
</feature>
<reference evidence="12" key="2">
    <citation type="submission" date="2019-07" db="EMBL/GenBank/DDBJ databases">
        <authorList>
            <person name="Yang Y."/>
            <person name="Bocs S."/>
            <person name="Baudouin L."/>
        </authorList>
    </citation>
    <scope>NUCLEOTIDE SEQUENCE</scope>
    <source>
        <tissue evidence="12">Spear leaf of Hainan Tall coconut</tissue>
    </source>
</reference>
<evidence type="ECO:0000256" key="8">
    <source>
        <dbReference type="SAM" id="MobiDB-lite"/>
    </source>
</evidence>
<evidence type="ECO:0000256" key="4">
    <source>
        <dbReference type="ARBA" id="ARBA00022729"/>
    </source>
</evidence>
<dbReference type="InterPro" id="IPR011009">
    <property type="entry name" value="Kinase-like_dom_sf"/>
</dbReference>
<dbReference type="InterPro" id="IPR000719">
    <property type="entry name" value="Prot_kinase_dom"/>
</dbReference>
<dbReference type="Proteomes" id="UP000797356">
    <property type="component" value="Chromosome 10"/>
</dbReference>
<evidence type="ECO:0000256" key="7">
    <source>
        <dbReference type="ARBA" id="ARBA00023136"/>
    </source>
</evidence>
<dbReference type="GO" id="GO:0005524">
    <property type="term" value="F:ATP binding"/>
    <property type="evidence" value="ECO:0007669"/>
    <property type="project" value="InterPro"/>
</dbReference>
<keyword evidence="12" id="KW-0675">Receptor</keyword>
<protein>
    <submittedName>
        <fullName evidence="12">Putative leucine-rich repeat receptor-like protein kinase</fullName>
    </submittedName>
</protein>
<dbReference type="AlphaFoldDB" id="A0A8K0N892"/>
<keyword evidence="13" id="KW-1185">Reference proteome</keyword>
<keyword evidence="2" id="KW-0433">Leucine-rich repeat</keyword>
<sequence length="616" mass="68197">MRSGMRIISIFVTVFAHIFAIAASKIAIEELYHNERNNLIQLRDSLSSTVNLHSNWTGPPCHNDQSRWFGITCSNSHVVGIDLEGIQLTGSFLTTAFQNMTYLTTLSLSNNALHGYLPSLKGLDSLQVVSFARNRFSGSIPLDFVALPNLSRLELQDNLLNGSIPPFDQQTLTAFDVSFNFIEGQIPRTLALQRFPSSSFEHNLGLCGGPTAKSCAMASPGTNVPPSERKGSAPTHSTNRSSPSSTKVLGPRGVALIAVGASMVSFMAIFGFLCYYKRYYKKAEGKGDYSGGASIEFIEKASKGSESTAEPERVGRLEFFNKERQVFDLDDLLRSSAEVLGKGKIGTTYKVTLESGVVVVVKRPKIINGASKKEFVQQMHLLGSLRHENLVEIIAFYHSKNEKLIVYEHVAGESLFQLLHDNRGEGRVPLNWATRLNMVRGIARGLAHLHQCLPSLKVPHANLKSSNVLILHNNHHPKYQPKLTDFGFQALLLSPNQSLKLAIGKSPEFIHGRKLTHKTDVYCFGLMLLEVVTGQVPGGDNEVDLPEWVSLVIRNDWSTDILDLEIVAEKDRHGDMLRLTEIALECAALEPERRPKMSEVVKKIEEIKEPNSEGKI</sequence>
<evidence type="ECO:0000256" key="6">
    <source>
        <dbReference type="ARBA" id="ARBA00022989"/>
    </source>
</evidence>
<dbReference type="Gene3D" id="3.80.10.10">
    <property type="entry name" value="Ribonuclease Inhibitor"/>
    <property type="match status" value="1"/>
</dbReference>
<keyword evidence="6 9" id="KW-1133">Transmembrane helix</keyword>
<gene>
    <name evidence="12" type="ORF">COCNU_10G010640</name>
</gene>
<dbReference type="Pfam" id="PF08263">
    <property type="entry name" value="LRRNT_2"/>
    <property type="match status" value="1"/>
</dbReference>
<dbReference type="GO" id="GO:0016020">
    <property type="term" value="C:membrane"/>
    <property type="evidence" value="ECO:0007669"/>
    <property type="project" value="UniProtKB-SubCell"/>
</dbReference>
<organism evidence="12 13">
    <name type="scientific">Cocos nucifera</name>
    <name type="common">Coconut palm</name>
    <dbReference type="NCBI Taxonomy" id="13894"/>
    <lineage>
        <taxon>Eukaryota</taxon>
        <taxon>Viridiplantae</taxon>
        <taxon>Streptophyta</taxon>
        <taxon>Embryophyta</taxon>
        <taxon>Tracheophyta</taxon>
        <taxon>Spermatophyta</taxon>
        <taxon>Magnoliopsida</taxon>
        <taxon>Liliopsida</taxon>
        <taxon>Arecaceae</taxon>
        <taxon>Arecoideae</taxon>
        <taxon>Cocoseae</taxon>
        <taxon>Attaleinae</taxon>
        <taxon>Cocos</taxon>
    </lineage>
</organism>
<keyword evidence="3 9" id="KW-0812">Transmembrane</keyword>
<evidence type="ECO:0000256" key="10">
    <source>
        <dbReference type="SAM" id="SignalP"/>
    </source>
</evidence>
<dbReference type="InterPro" id="IPR013210">
    <property type="entry name" value="LRR_N_plant-typ"/>
</dbReference>
<feature type="signal peptide" evidence="10">
    <location>
        <begin position="1"/>
        <end position="23"/>
    </location>
</feature>
<keyword evidence="4 10" id="KW-0732">Signal</keyword>
<accession>A0A8K0N892</accession>
<dbReference type="SUPFAM" id="SSF52058">
    <property type="entry name" value="L domain-like"/>
    <property type="match status" value="1"/>
</dbReference>
<feature type="region of interest" description="Disordered" evidence="8">
    <location>
        <begin position="217"/>
        <end position="247"/>
    </location>
</feature>
<feature type="chain" id="PRO_5035434784" evidence="10">
    <location>
        <begin position="24"/>
        <end position="616"/>
    </location>
</feature>
<keyword evidence="12" id="KW-0808">Transferase</keyword>
<proteinExistence type="predicted"/>